<name>A0ACD5YFS4_AVESA</name>
<reference evidence="1" key="2">
    <citation type="submission" date="2025-09" db="UniProtKB">
        <authorList>
            <consortium name="EnsemblPlants"/>
        </authorList>
    </citation>
    <scope>IDENTIFICATION</scope>
</reference>
<keyword evidence="2" id="KW-1185">Reference proteome</keyword>
<proteinExistence type="predicted"/>
<dbReference type="EnsemblPlants" id="AVESA.00010b.r2.5DG0953590.1">
    <property type="protein sequence ID" value="AVESA.00010b.r2.5DG0953590.1.CDS.1"/>
    <property type="gene ID" value="AVESA.00010b.r2.5DG0953590"/>
</dbReference>
<protein>
    <submittedName>
        <fullName evidence="1">Uncharacterized protein</fullName>
    </submittedName>
</protein>
<evidence type="ECO:0000313" key="1">
    <source>
        <dbReference type="EnsemblPlants" id="AVESA.00010b.r2.5DG0953590.1.CDS.1"/>
    </source>
</evidence>
<sequence length="254" mass="28915">MSSDTMTRKVVISARGQQWDTTRCLRLTWEPPVAAGSFINDIALFQGKLYILTTEVKHYQPELHILDDGEEEKAISSTPRVDHGYGGSCYDPYSTHNYVKRHYLVVSGDQLLMVERTINNRIKRRPMFPRNSGIEKRTRHFKVYEAADLSSGCGRWMEVDTLRGRALFVSEGCSESLPAVGQCGDIGVREDCVYFINENEKYTATHQKIRENPMLDSGVYSMRDKTVMPLLLETMVTPSAGDGPWFSTWLFPET</sequence>
<dbReference type="Proteomes" id="UP001732700">
    <property type="component" value="Chromosome 5D"/>
</dbReference>
<evidence type="ECO:0000313" key="2">
    <source>
        <dbReference type="Proteomes" id="UP001732700"/>
    </source>
</evidence>
<reference evidence="1" key="1">
    <citation type="submission" date="2021-05" db="EMBL/GenBank/DDBJ databases">
        <authorList>
            <person name="Scholz U."/>
            <person name="Mascher M."/>
            <person name="Fiebig A."/>
        </authorList>
    </citation>
    <scope>NUCLEOTIDE SEQUENCE [LARGE SCALE GENOMIC DNA]</scope>
</reference>
<accession>A0ACD5YFS4</accession>
<organism evidence="1 2">
    <name type="scientific">Avena sativa</name>
    <name type="common">Oat</name>
    <dbReference type="NCBI Taxonomy" id="4498"/>
    <lineage>
        <taxon>Eukaryota</taxon>
        <taxon>Viridiplantae</taxon>
        <taxon>Streptophyta</taxon>
        <taxon>Embryophyta</taxon>
        <taxon>Tracheophyta</taxon>
        <taxon>Spermatophyta</taxon>
        <taxon>Magnoliopsida</taxon>
        <taxon>Liliopsida</taxon>
        <taxon>Poales</taxon>
        <taxon>Poaceae</taxon>
        <taxon>BOP clade</taxon>
        <taxon>Pooideae</taxon>
        <taxon>Poodae</taxon>
        <taxon>Poeae</taxon>
        <taxon>Poeae Chloroplast Group 1 (Aveneae type)</taxon>
        <taxon>Aveninae</taxon>
        <taxon>Avena</taxon>
    </lineage>
</organism>